<dbReference type="UniPathway" id="UPA00277">
    <property type="reaction ID" value="UER00407"/>
</dbReference>
<keyword evidence="5 15" id="KW-0288">FMN</keyword>
<dbReference type="InterPro" id="IPR015865">
    <property type="entry name" value="Riboflavin_kinase_bac/euk"/>
</dbReference>
<proteinExistence type="inferred from homology"/>
<feature type="domain" description="Riboflavin kinase" evidence="16">
    <location>
        <begin position="182"/>
        <end position="308"/>
    </location>
</feature>
<sequence length="308" mass="34853">MLLCHSLQELQNHGINDVSIACGNFDGIHRGHRKLLQKAIDQGKENNSTPVVLSFSPHPREFFTGQCIPTLSSLERRLKTFESLGIKALVILPFNKGLAETPPRDFIKNHLLESGINLTDFCVGREWLFGADRKGDINLLQEYSDHFTTHPVDEYLLDGEAVSSSRIRKALEEHKFAEAERLLSHKWYLSGKVVKGLGLASEKLKTPTANIDTGIPLLPISGVFAVHAKIDRQVYTGILNIGSAPTFLEKQQHNQHVELHIFDFSGELYDKEVSIHIHRFIRDEKKFDSPDELKKQIQHDIAQARQIL</sequence>
<dbReference type="PIRSF" id="PIRSF004491">
    <property type="entry name" value="FAD_Synth"/>
    <property type="match status" value="1"/>
</dbReference>
<name>A6DGZ2_9BACT</name>
<dbReference type="InterPro" id="IPR002606">
    <property type="entry name" value="Riboflavin_kinase_bac"/>
</dbReference>
<evidence type="ECO:0000313" key="17">
    <source>
        <dbReference type="EMBL" id="EDM28875.1"/>
    </source>
</evidence>
<gene>
    <name evidence="17" type="ORF">LNTAR_13702</name>
</gene>
<evidence type="ECO:0000256" key="1">
    <source>
        <dbReference type="ARBA" id="ARBA00002121"/>
    </source>
</evidence>
<dbReference type="STRING" id="313628.LNTAR_13702"/>
<keyword evidence="9 15" id="KW-0418">Kinase</keyword>
<comment type="caution">
    <text evidence="17">The sequence shown here is derived from an EMBL/GenBank/DDBJ whole genome shotgun (WGS) entry which is preliminary data.</text>
</comment>
<dbReference type="InterPro" id="IPR023465">
    <property type="entry name" value="Riboflavin_kinase_dom_sf"/>
</dbReference>
<dbReference type="PANTHER" id="PTHR22749">
    <property type="entry name" value="RIBOFLAVIN KINASE/FMN ADENYLYLTRANSFERASE"/>
    <property type="match status" value="1"/>
</dbReference>
<dbReference type="InterPro" id="IPR014729">
    <property type="entry name" value="Rossmann-like_a/b/a_fold"/>
</dbReference>
<keyword evidence="10 15" id="KW-0274">FAD</keyword>
<dbReference type="RefSeq" id="WP_007277177.1">
    <property type="nucleotide sequence ID" value="NZ_ABCK01000003.1"/>
</dbReference>
<reference evidence="17 18" key="1">
    <citation type="journal article" date="2010" name="J. Bacteriol.">
        <title>Genome sequence of Lentisphaera araneosa HTCC2155T, the type species of the order Lentisphaerales in the phylum Lentisphaerae.</title>
        <authorList>
            <person name="Thrash J.C."/>
            <person name="Cho J.C."/>
            <person name="Vergin K.L."/>
            <person name="Morris R.M."/>
            <person name="Giovannoni S.J."/>
        </authorList>
    </citation>
    <scope>NUCLEOTIDE SEQUENCE [LARGE SCALE GENOMIC DNA]</scope>
    <source>
        <strain evidence="17 18">HTCC2155</strain>
    </source>
</reference>
<comment type="similarity">
    <text evidence="15">Belongs to the ribF family.</text>
</comment>
<evidence type="ECO:0000256" key="14">
    <source>
        <dbReference type="ARBA" id="ARBA00049494"/>
    </source>
</evidence>
<keyword evidence="7 15" id="KW-0548">Nucleotidyltransferase</keyword>
<dbReference type="AlphaFoldDB" id="A6DGZ2"/>
<evidence type="ECO:0000256" key="4">
    <source>
        <dbReference type="ARBA" id="ARBA00022630"/>
    </source>
</evidence>
<dbReference type="Pfam" id="PF01687">
    <property type="entry name" value="Flavokinase"/>
    <property type="match status" value="1"/>
</dbReference>
<evidence type="ECO:0000256" key="7">
    <source>
        <dbReference type="ARBA" id="ARBA00022695"/>
    </source>
</evidence>
<keyword evidence="8 15" id="KW-0547">Nucleotide-binding</keyword>
<dbReference type="Proteomes" id="UP000004947">
    <property type="component" value="Unassembled WGS sequence"/>
</dbReference>
<dbReference type="Pfam" id="PF06574">
    <property type="entry name" value="FAD_syn"/>
    <property type="match status" value="1"/>
</dbReference>
<keyword evidence="18" id="KW-1185">Reference proteome</keyword>
<comment type="pathway">
    <text evidence="3 15">Cofactor biosynthesis; FMN biosynthesis; FMN from riboflavin (ATP route): step 1/1.</text>
</comment>
<evidence type="ECO:0000256" key="10">
    <source>
        <dbReference type="ARBA" id="ARBA00022827"/>
    </source>
</evidence>
<comment type="pathway">
    <text evidence="2 15">Cofactor biosynthesis; FAD biosynthesis; FAD from FMN: step 1/1.</text>
</comment>
<evidence type="ECO:0000256" key="11">
    <source>
        <dbReference type="ARBA" id="ARBA00022840"/>
    </source>
</evidence>
<dbReference type="GO" id="GO:0005524">
    <property type="term" value="F:ATP binding"/>
    <property type="evidence" value="ECO:0007669"/>
    <property type="project" value="UniProtKB-UniRule"/>
</dbReference>
<evidence type="ECO:0000256" key="9">
    <source>
        <dbReference type="ARBA" id="ARBA00022777"/>
    </source>
</evidence>
<dbReference type="CDD" id="cd02064">
    <property type="entry name" value="FAD_synthetase_N"/>
    <property type="match status" value="1"/>
</dbReference>
<evidence type="ECO:0000256" key="5">
    <source>
        <dbReference type="ARBA" id="ARBA00022643"/>
    </source>
</evidence>
<dbReference type="InterPro" id="IPR015864">
    <property type="entry name" value="FAD_synthase"/>
</dbReference>
<evidence type="ECO:0000259" key="16">
    <source>
        <dbReference type="SMART" id="SM00904"/>
    </source>
</evidence>
<evidence type="ECO:0000256" key="8">
    <source>
        <dbReference type="ARBA" id="ARBA00022741"/>
    </source>
</evidence>
<dbReference type="EC" id="2.7.7.2" evidence="15"/>
<dbReference type="EC" id="2.7.1.26" evidence="15"/>
<dbReference type="Gene3D" id="2.40.30.30">
    <property type="entry name" value="Riboflavin kinase-like"/>
    <property type="match status" value="1"/>
</dbReference>
<dbReference type="GO" id="GO:0003919">
    <property type="term" value="F:FMN adenylyltransferase activity"/>
    <property type="evidence" value="ECO:0007669"/>
    <property type="project" value="UniProtKB-UniRule"/>
</dbReference>
<evidence type="ECO:0000256" key="2">
    <source>
        <dbReference type="ARBA" id="ARBA00004726"/>
    </source>
</evidence>
<dbReference type="UniPathway" id="UPA00276">
    <property type="reaction ID" value="UER00406"/>
</dbReference>
<evidence type="ECO:0000256" key="3">
    <source>
        <dbReference type="ARBA" id="ARBA00005201"/>
    </source>
</evidence>
<dbReference type="Gene3D" id="3.40.50.620">
    <property type="entry name" value="HUPs"/>
    <property type="match status" value="1"/>
</dbReference>
<dbReference type="SUPFAM" id="SSF52374">
    <property type="entry name" value="Nucleotidylyl transferase"/>
    <property type="match status" value="1"/>
</dbReference>
<keyword evidence="4 15" id="KW-0285">Flavoprotein</keyword>
<dbReference type="GO" id="GO:0009398">
    <property type="term" value="P:FMN biosynthetic process"/>
    <property type="evidence" value="ECO:0007669"/>
    <property type="project" value="UniProtKB-UniRule"/>
</dbReference>
<dbReference type="SUPFAM" id="SSF82114">
    <property type="entry name" value="Riboflavin kinase-like"/>
    <property type="match status" value="1"/>
</dbReference>
<evidence type="ECO:0000256" key="15">
    <source>
        <dbReference type="PIRNR" id="PIRNR004491"/>
    </source>
</evidence>
<evidence type="ECO:0000256" key="12">
    <source>
        <dbReference type="ARBA" id="ARBA00023268"/>
    </source>
</evidence>
<dbReference type="GO" id="GO:0006747">
    <property type="term" value="P:FAD biosynthetic process"/>
    <property type="evidence" value="ECO:0007669"/>
    <property type="project" value="UniProtKB-UniRule"/>
</dbReference>
<accession>A6DGZ2</accession>
<dbReference type="InterPro" id="IPR023468">
    <property type="entry name" value="Riboflavin_kinase"/>
</dbReference>
<dbReference type="GO" id="GO:0009231">
    <property type="term" value="P:riboflavin biosynthetic process"/>
    <property type="evidence" value="ECO:0007669"/>
    <property type="project" value="InterPro"/>
</dbReference>
<evidence type="ECO:0000256" key="6">
    <source>
        <dbReference type="ARBA" id="ARBA00022679"/>
    </source>
</evidence>
<evidence type="ECO:0000313" key="18">
    <source>
        <dbReference type="Proteomes" id="UP000004947"/>
    </source>
</evidence>
<dbReference type="OrthoDB" id="9803667at2"/>
<organism evidence="17 18">
    <name type="scientific">Lentisphaera araneosa HTCC2155</name>
    <dbReference type="NCBI Taxonomy" id="313628"/>
    <lineage>
        <taxon>Bacteria</taxon>
        <taxon>Pseudomonadati</taxon>
        <taxon>Lentisphaerota</taxon>
        <taxon>Lentisphaeria</taxon>
        <taxon>Lentisphaerales</taxon>
        <taxon>Lentisphaeraceae</taxon>
        <taxon>Lentisphaera</taxon>
    </lineage>
</organism>
<dbReference type="eggNOG" id="COG0196">
    <property type="taxonomic scope" value="Bacteria"/>
</dbReference>
<keyword evidence="11 15" id="KW-0067">ATP-binding</keyword>
<comment type="function">
    <text evidence="1">Catalyzes the phosphorylation of riboflavin to FMN followed by the adenylation of FMN to FAD.</text>
</comment>
<keyword evidence="12" id="KW-0511">Multifunctional enzyme</keyword>
<dbReference type="EMBL" id="ABCK01000003">
    <property type="protein sequence ID" value="EDM28875.1"/>
    <property type="molecule type" value="Genomic_DNA"/>
</dbReference>
<dbReference type="NCBIfam" id="TIGR00083">
    <property type="entry name" value="ribF"/>
    <property type="match status" value="1"/>
</dbReference>
<protein>
    <recommendedName>
        <fullName evidence="15">Riboflavin biosynthesis protein</fullName>
    </recommendedName>
    <domain>
        <recommendedName>
            <fullName evidence="15">Riboflavin kinase</fullName>
            <ecNumber evidence="15">2.7.1.26</ecNumber>
        </recommendedName>
        <alternativeName>
            <fullName evidence="15">Flavokinase</fullName>
        </alternativeName>
    </domain>
    <domain>
        <recommendedName>
            <fullName evidence="15">FMN adenylyltransferase</fullName>
            <ecNumber evidence="15">2.7.7.2</ecNumber>
        </recommendedName>
        <alternativeName>
            <fullName evidence="15">FAD pyrophosphorylase</fullName>
        </alternativeName>
        <alternativeName>
            <fullName evidence="15">FAD synthase</fullName>
        </alternativeName>
    </domain>
</protein>
<comment type="catalytic activity">
    <reaction evidence="14 15">
        <text>FMN + ATP + H(+) = FAD + diphosphate</text>
        <dbReference type="Rhea" id="RHEA:17237"/>
        <dbReference type="ChEBI" id="CHEBI:15378"/>
        <dbReference type="ChEBI" id="CHEBI:30616"/>
        <dbReference type="ChEBI" id="CHEBI:33019"/>
        <dbReference type="ChEBI" id="CHEBI:57692"/>
        <dbReference type="ChEBI" id="CHEBI:58210"/>
        <dbReference type="EC" id="2.7.7.2"/>
    </reaction>
</comment>
<dbReference type="SMART" id="SM00904">
    <property type="entry name" value="Flavokinase"/>
    <property type="match status" value="1"/>
</dbReference>
<comment type="catalytic activity">
    <reaction evidence="13 15">
        <text>riboflavin + ATP = FMN + ADP + H(+)</text>
        <dbReference type="Rhea" id="RHEA:14357"/>
        <dbReference type="ChEBI" id="CHEBI:15378"/>
        <dbReference type="ChEBI" id="CHEBI:30616"/>
        <dbReference type="ChEBI" id="CHEBI:57986"/>
        <dbReference type="ChEBI" id="CHEBI:58210"/>
        <dbReference type="ChEBI" id="CHEBI:456216"/>
        <dbReference type="EC" id="2.7.1.26"/>
    </reaction>
</comment>
<keyword evidence="6 15" id="KW-0808">Transferase</keyword>
<dbReference type="PANTHER" id="PTHR22749:SF6">
    <property type="entry name" value="RIBOFLAVIN KINASE"/>
    <property type="match status" value="1"/>
</dbReference>
<evidence type="ECO:0000256" key="13">
    <source>
        <dbReference type="ARBA" id="ARBA00047880"/>
    </source>
</evidence>
<dbReference type="GO" id="GO:0008531">
    <property type="term" value="F:riboflavin kinase activity"/>
    <property type="evidence" value="ECO:0007669"/>
    <property type="project" value="UniProtKB-UniRule"/>
</dbReference>